<dbReference type="InterPro" id="IPR038326">
    <property type="entry name" value="IFN-lambda_sf"/>
</dbReference>
<reference evidence="8" key="2">
    <citation type="journal article" date="2013" name="Nat. Commun.">
        <title>Genome of the Chinese tree shrew.</title>
        <authorList>
            <person name="Fan Y."/>
            <person name="Huang Z.Y."/>
            <person name="Cao C.C."/>
            <person name="Chen C.S."/>
            <person name="Chen Y.X."/>
            <person name="Fan D.D."/>
            <person name="He J."/>
            <person name="Hou H.L."/>
            <person name="Hu L."/>
            <person name="Hu X.T."/>
            <person name="Jiang X.T."/>
            <person name="Lai R."/>
            <person name="Lang Y.S."/>
            <person name="Liang B."/>
            <person name="Liao S.G."/>
            <person name="Mu D."/>
            <person name="Ma Y.Y."/>
            <person name="Niu Y.Y."/>
            <person name="Sun X.Q."/>
            <person name="Xia J.Q."/>
            <person name="Xiao J."/>
            <person name="Xiong Z.Q."/>
            <person name="Xu L."/>
            <person name="Yang L."/>
            <person name="Zhang Y."/>
            <person name="Zhao W."/>
            <person name="Zhao X.D."/>
            <person name="Zheng Y.T."/>
            <person name="Zhou J.M."/>
            <person name="Zhu Y.B."/>
            <person name="Zhang G.J."/>
            <person name="Wang J."/>
            <person name="Yao Y.G."/>
        </authorList>
    </citation>
    <scope>NUCLEOTIDE SEQUENCE [LARGE SCALE GENOMIC DNA]</scope>
</reference>
<accession>L9LBS8</accession>
<dbReference type="GO" id="GO:0051607">
    <property type="term" value="P:defense response to virus"/>
    <property type="evidence" value="ECO:0007669"/>
    <property type="project" value="UniProtKB-KW"/>
</dbReference>
<dbReference type="GO" id="GO:0005125">
    <property type="term" value="F:cytokine activity"/>
    <property type="evidence" value="ECO:0007669"/>
    <property type="project" value="UniProtKB-KW"/>
</dbReference>
<sequence>MDGPGTTAQGDATLDTTQRTQRQALLQYSGTPRVPAGTEMGPSGRVALAAGLWLLYTLGEAEDPGVPAPRRCLLSHYRSLDPRALAAAKALKDRYDPSRCHEASVIFNLLRLLMRDLRIVAHSGPCV</sequence>
<dbReference type="STRING" id="246437.L9LBS8"/>
<evidence type="ECO:0000256" key="3">
    <source>
        <dbReference type="ARBA" id="ARBA00022514"/>
    </source>
</evidence>
<keyword evidence="5" id="KW-0732">Signal</keyword>
<evidence type="ECO:0000256" key="1">
    <source>
        <dbReference type="ARBA" id="ARBA00004613"/>
    </source>
</evidence>
<dbReference type="GO" id="GO:0007259">
    <property type="term" value="P:cell surface receptor signaling pathway via JAK-STAT"/>
    <property type="evidence" value="ECO:0007669"/>
    <property type="project" value="InterPro"/>
</dbReference>
<protein>
    <submittedName>
        <fullName evidence="7">Uncharacterized protein</fullName>
    </submittedName>
</protein>
<comment type="similarity">
    <text evidence="2">Belongs to the lambda interferon family.</text>
</comment>
<dbReference type="Pfam" id="PF15177">
    <property type="entry name" value="IL28A"/>
    <property type="match status" value="1"/>
</dbReference>
<dbReference type="PANTHER" id="PTHR31943">
    <property type="entry name" value="INTERLEUKIN-28 AND 29"/>
    <property type="match status" value="1"/>
</dbReference>
<evidence type="ECO:0000313" key="8">
    <source>
        <dbReference type="Proteomes" id="UP000011518"/>
    </source>
</evidence>
<name>L9LBS8_TUPCH</name>
<dbReference type="FunCoup" id="L9LBS8">
    <property type="interactions" value="15"/>
</dbReference>
<evidence type="ECO:0000256" key="6">
    <source>
        <dbReference type="ARBA" id="ARBA00023118"/>
    </source>
</evidence>
<keyword evidence="8" id="KW-1185">Reference proteome</keyword>
<dbReference type="InParanoid" id="L9LBS8"/>
<dbReference type="InterPro" id="IPR029177">
    <property type="entry name" value="INF_lambda"/>
</dbReference>
<proteinExistence type="inferred from homology"/>
<keyword evidence="6" id="KW-0051">Antiviral defense</keyword>
<gene>
    <name evidence="7" type="ORF">TREES_T100012832</name>
</gene>
<dbReference type="Gene3D" id="1.20.1250.60">
    <property type="entry name" value="Interferon lambda"/>
    <property type="match status" value="2"/>
</dbReference>
<dbReference type="EMBL" id="KB320418">
    <property type="protein sequence ID" value="ELW72396.1"/>
    <property type="molecule type" value="Genomic_DNA"/>
</dbReference>
<keyword evidence="3" id="KW-0202">Cytokine</keyword>
<evidence type="ECO:0000256" key="2">
    <source>
        <dbReference type="ARBA" id="ARBA00008717"/>
    </source>
</evidence>
<dbReference type="Proteomes" id="UP000011518">
    <property type="component" value="Unassembled WGS sequence"/>
</dbReference>
<dbReference type="GO" id="GO:0005615">
    <property type="term" value="C:extracellular space"/>
    <property type="evidence" value="ECO:0007669"/>
    <property type="project" value="UniProtKB-KW"/>
</dbReference>
<dbReference type="PANTHER" id="PTHR31943:SF17">
    <property type="entry name" value="INTERFERON LAMBDA-4"/>
    <property type="match status" value="1"/>
</dbReference>
<evidence type="ECO:0000313" key="7">
    <source>
        <dbReference type="EMBL" id="ELW72396.1"/>
    </source>
</evidence>
<evidence type="ECO:0000256" key="5">
    <source>
        <dbReference type="ARBA" id="ARBA00022729"/>
    </source>
</evidence>
<organism evidence="7 8">
    <name type="scientific">Tupaia chinensis</name>
    <name type="common">Chinese tree shrew</name>
    <name type="synonym">Tupaia belangeri chinensis</name>
    <dbReference type="NCBI Taxonomy" id="246437"/>
    <lineage>
        <taxon>Eukaryota</taxon>
        <taxon>Metazoa</taxon>
        <taxon>Chordata</taxon>
        <taxon>Craniata</taxon>
        <taxon>Vertebrata</taxon>
        <taxon>Euteleostomi</taxon>
        <taxon>Mammalia</taxon>
        <taxon>Eutheria</taxon>
        <taxon>Euarchontoglires</taxon>
        <taxon>Scandentia</taxon>
        <taxon>Tupaiidae</taxon>
        <taxon>Tupaia</taxon>
    </lineage>
</organism>
<dbReference type="GO" id="GO:0045087">
    <property type="term" value="P:innate immune response"/>
    <property type="evidence" value="ECO:0007669"/>
    <property type="project" value="TreeGrafter"/>
</dbReference>
<reference evidence="8" key="1">
    <citation type="submission" date="2012-07" db="EMBL/GenBank/DDBJ databases">
        <title>Genome of the Chinese tree shrew, a rising model animal genetically related to primates.</title>
        <authorList>
            <person name="Zhang G."/>
            <person name="Fan Y."/>
            <person name="Yao Y."/>
            <person name="Huang Z."/>
        </authorList>
    </citation>
    <scope>NUCLEOTIDE SEQUENCE [LARGE SCALE GENOMIC DNA]</scope>
</reference>
<keyword evidence="4" id="KW-0964">Secreted</keyword>
<dbReference type="GO" id="GO:0050778">
    <property type="term" value="P:positive regulation of immune response"/>
    <property type="evidence" value="ECO:0007669"/>
    <property type="project" value="InterPro"/>
</dbReference>
<dbReference type="AlphaFoldDB" id="L9LBS8"/>
<evidence type="ECO:0000256" key="4">
    <source>
        <dbReference type="ARBA" id="ARBA00022525"/>
    </source>
</evidence>
<comment type="subcellular location">
    <subcellularLocation>
        <location evidence="1">Secreted</location>
    </subcellularLocation>
</comment>